<evidence type="ECO:0000256" key="2">
    <source>
        <dbReference type="ARBA" id="ARBA00004286"/>
    </source>
</evidence>
<dbReference type="EMBL" id="JPKY01000137">
    <property type="protein sequence ID" value="KFH41273.1"/>
    <property type="molecule type" value="Genomic_DNA"/>
</dbReference>
<sequence>MSRSPDSSFSPPLLDVLSNTASSNSTPPTTVADSDSLHSDTSKHDVITVAIDPDSPPAAEQTDAVDENAPPEQEQTLQQDEPQERLDTPGRARRARGPPPVYNLAKLAGTDGHGKRRAKGDIVSNRRRRTIGRATMIDQESHADESSDPKSPKAARATIDALNLQSPRRSGSQPTRRQSEGSPRSLRSSSRQAASPSSKAPPAGVRTRRSVGKIDNTKVPLELRRLQDTKEFAHSDEKPVIYTVWSNGKYVDPNEPQEPPARKKAKVATDDEEPENDKESPEPITNTKKRRVKKYLDKGLYAGQDPPADITKGLTVAEKKKLAEMPELLPSGRVNKTMPSPMFTGLRMLIAGRDFKLPWNVCNPLPPGQPKPDEWKKMTKNRFIGDSKEIWRKSDLFQDMTRCECKPEDGCGESCLNRSMFYECDDRNCNIGRAHCTNRAFADLMARRAKGGKYHVGVEVIKTSDRGYGVRSNRCFKPHQIIMEYAGEIITEEECERRMNEVYKDNDCYYLMSFEQNMIIDATTGSIARFVNHSCNPNCKMVKWVVAGQPRMALFAGDKPIMTGDELTYDYNFDPFSAKNVQSCLCGEPNCRGILGPRTREQKSKPELQKTVKNAVKAGKRKLQEMIGSEPASSNKPKRPRITSTKEALATVGLQMAKGTATAIKKTASSVASNAKKAVRGAKAPAQRRTNASTVLKKTVANRVVKAYGTKGTTKKQISRSTSTVTAKDKGVKAVKKTTVKKTTAKGTTTKTKTTATKSSSVAKVTKARGLKRPIAPARMTAAEKKRKEELDRQYEITVAHPD</sequence>
<dbReference type="PROSITE" id="PS50868">
    <property type="entry name" value="POST_SET"/>
    <property type="match status" value="1"/>
</dbReference>
<feature type="domain" description="AWS" evidence="11">
    <location>
        <begin position="398"/>
        <end position="445"/>
    </location>
</feature>
<feature type="compositionally biased region" description="Basic and acidic residues" evidence="8">
    <location>
        <begin position="139"/>
        <end position="151"/>
    </location>
</feature>
<gene>
    <name evidence="12" type="ORF">ACRE_080210</name>
</gene>
<evidence type="ECO:0000256" key="5">
    <source>
        <dbReference type="ARBA" id="ARBA00022679"/>
    </source>
</evidence>
<feature type="compositionally biased region" description="Polar residues" evidence="8">
    <location>
        <begin position="163"/>
        <end position="176"/>
    </location>
</feature>
<dbReference type="AlphaFoldDB" id="A0A086SVZ1"/>
<dbReference type="GO" id="GO:0005634">
    <property type="term" value="C:nucleus"/>
    <property type="evidence" value="ECO:0007669"/>
    <property type="project" value="UniProtKB-SubCell"/>
</dbReference>
<dbReference type="Pfam" id="PF00856">
    <property type="entry name" value="SET"/>
    <property type="match status" value="1"/>
</dbReference>
<evidence type="ECO:0000313" key="13">
    <source>
        <dbReference type="Proteomes" id="UP000029964"/>
    </source>
</evidence>
<feature type="compositionally biased region" description="Low complexity" evidence="8">
    <location>
        <begin position="1"/>
        <end position="30"/>
    </location>
</feature>
<feature type="region of interest" description="Disordered" evidence="8">
    <location>
        <begin position="1"/>
        <end position="235"/>
    </location>
</feature>
<feature type="domain" description="Post-SET" evidence="10">
    <location>
        <begin position="580"/>
        <end position="596"/>
    </location>
</feature>
<dbReference type="PANTHER" id="PTHR22884">
    <property type="entry name" value="SET DOMAIN PROTEINS"/>
    <property type="match status" value="1"/>
</dbReference>
<dbReference type="Pfam" id="PF17907">
    <property type="entry name" value="AWS"/>
    <property type="match status" value="1"/>
</dbReference>
<feature type="compositionally biased region" description="Low complexity" evidence="8">
    <location>
        <begin position="182"/>
        <end position="203"/>
    </location>
</feature>
<keyword evidence="3" id="KW-0158">Chromosome</keyword>
<dbReference type="InterPro" id="IPR003616">
    <property type="entry name" value="Post-SET_dom"/>
</dbReference>
<dbReference type="InterPro" id="IPR046341">
    <property type="entry name" value="SET_dom_sf"/>
</dbReference>
<feature type="domain" description="SET" evidence="9">
    <location>
        <begin position="456"/>
        <end position="572"/>
    </location>
</feature>
<feature type="compositionally biased region" description="Basic and acidic residues" evidence="8">
    <location>
        <begin position="35"/>
        <end position="46"/>
    </location>
</feature>
<feature type="region of interest" description="Disordered" evidence="8">
    <location>
        <begin position="249"/>
        <end position="291"/>
    </location>
</feature>
<evidence type="ECO:0000256" key="6">
    <source>
        <dbReference type="ARBA" id="ARBA00022691"/>
    </source>
</evidence>
<dbReference type="PROSITE" id="PS50280">
    <property type="entry name" value="SET"/>
    <property type="match status" value="1"/>
</dbReference>
<keyword evidence="5 12" id="KW-0808">Transferase</keyword>
<dbReference type="HOGENOM" id="CLU_004379_1_0_1"/>
<dbReference type="SUPFAM" id="SSF82199">
    <property type="entry name" value="SET domain"/>
    <property type="match status" value="1"/>
</dbReference>
<organism evidence="12 13">
    <name type="scientific">Hapsidospora chrysogenum (strain ATCC 11550 / CBS 779.69 / DSM 880 / IAM 14645 / JCM 23072 / IMI 49137)</name>
    <name type="common">Acremonium chrysogenum</name>
    <dbReference type="NCBI Taxonomy" id="857340"/>
    <lineage>
        <taxon>Eukaryota</taxon>
        <taxon>Fungi</taxon>
        <taxon>Dikarya</taxon>
        <taxon>Ascomycota</taxon>
        <taxon>Pezizomycotina</taxon>
        <taxon>Sordariomycetes</taxon>
        <taxon>Hypocreomycetidae</taxon>
        <taxon>Hypocreales</taxon>
        <taxon>Bionectriaceae</taxon>
        <taxon>Hapsidospora</taxon>
    </lineage>
</organism>
<proteinExistence type="predicted"/>
<protein>
    <submittedName>
        <fullName evidence="12">Histone-lysine N-methyltransferase-like protein</fullName>
    </submittedName>
</protein>
<evidence type="ECO:0000256" key="4">
    <source>
        <dbReference type="ARBA" id="ARBA00022603"/>
    </source>
</evidence>
<dbReference type="SMART" id="SM00317">
    <property type="entry name" value="SET"/>
    <property type="match status" value="1"/>
</dbReference>
<comment type="caution">
    <text evidence="12">The sequence shown here is derived from an EMBL/GenBank/DDBJ whole genome shotgun (WGS) entry which is preliminary data.</text>
</comment>
<dbReference type="OrthoDB" id="422362at2759"/>
<feature type="compositionally biased region" description="Basic and acidic residues" evidence="8">
    <location>
        <begin position="221"/>
        <end position="235"/>
    </location>
</feature>
<name>A0A086SVZ1_HAPC1</name>
<keyword evidence="7" id="KW-0539">Nucleus</keyword>
<evidence type="ECO:0000256" key="7">
    <source>
        <dbReference type="ARBA" id="ARBA00023242"/>
    </source>
</evidence>
<dbReference type="InterPro" id="IPR006560">
    <property type="entry name" value="AWS_dom"/>
</dbReference>
<dbReference type="GO" id="GO:0042054">
    <property type="term" value="F:histone methyltransferase activity"/>
    <property type="evidence" value="ECO:0007669"/>
    <property type="project" value="InterPro"/>
</dbReference>
<keyword evidence="4 12" id="KW-0489">Methyltransferase</keyword>
<dbReference type="PROSITE" id="PS51215">
    <property type="entry name" value="AWS"/>
    <property type="match status" value="1"/>
</dbReference>
<keyword evidence="13" id="KW-1185">Reference proteome</keyword>
<evidence type="ECO:0000256" key="3">
    <source>
        <dbReference type="ARBA" id="ARBA00022454"/>
    </source>
</evidence>
<dbReference type="InterPro" id="IPR050777">
    <property type="entry name" value="SET2_Histone-Lys_MeTrsfase"/>
</dbReference>
<evidence type="ECO:0000259" key="10">
    <source>
        <dbReference type="PROSITE" id="PS50868"/>
    </source>
</evidence>
<dbReference type="FunFam" id="2.170.270.10:FF:000037">
    <property type="entry name" value="Histone-lysine N-methyltransferase"/>
    <property type="match status" value="1"/>
</dbReference>
<evidence type="ECO:0000256" key="1">
    <source>
        <dbReference type="ARBA" id="ARBA00004123"/>
    </source>
</evidence>
<evidence type="ECO:0000259" key="11">
    <source>
        <dbReference type="PROSITE" id="PS51215"/>
    </source>
</evidence>
<reference evidence="13" key="1">
    <citation type="journal article" date="2014" name="Genome Announc.">
        <title>Genome sequence and annotation of Acremonium chrysogenum, producer of the beta-lactam antibiotic cephalosporin C.</title>
        <authorList>
            <person name="Terfehr D."/>
            <person name="Dahlmann T.A."/>
            <person name="Specht T."/>
            <person name="Zadra I."/>
            <person name="Kuernsteiner H."/>
            <person name="Kueck U."/>
        </authorList>
    </citation>
    <scope>NUCLEOTIDE SEQUENCE [LARGE SCALE GENOMIC DNA]</scope>
    <source>
        <strain evidence="13">ATCC 11550 / CBS 779.69 / DSM 880 / IAM 14645 / JCM 23072 / IMI 49137</strain>
    </source>
</reference>
<dbReference type="GO" id="GO:0005694">
    <property type="term" value="C:chromosome"/>
    <property type="evidence" value="ECO:0007669"/>
    <property type="project" value="UniProtKB-SubCell"/>
</dbReference>
<dbReference type="GO" id="GO:0032259">
    <property type="term" value="P:methylation"/>
    <property type="evidence" value="ECO:0007669"/>
    <property type="project" value="UniProtKB-KW"/>
</dbReference>
<evidence type="ECO:0000259" key="9">
    <source>
        <dbReference type="PROSITE" id="PS50280"/>
    </source>
</evidence>
<evidence type="ECO:0000313" key="12">
    <source>
        <dbReference type="EMBL" id="KFH41273.1"/>
    </source>
</evidence>
<dbReference type="InterPro" id="IPR001214">
    <property type="entry name" value="SET_dom"/>
</dbReference>
<dbReference type="Gene3D" id="2.170.270.10">
    <property type="entry name" value="SET domain"/>
    <property type="match status" value="1"/>
</dbReference>
<comment type="subcellular location">
    <subcellularLocation>
        <location evidence="2">Chromosome</location>
    </subcellularLocation>
    <subcellularLocation>
        <location evidence="1">Nucleus</location>
    </subcellularLocation>
</comment>
<dbReference type="STRING" id="857340.A0A086SVZ1"/>
<evidence type="ECO:0000256" key="8">
    <source>
        <dbReference type="SAM" id="MobiDB-lite"/>
    </source>
</evidence>
<accession>A0A086SVZ1</accession>
<keyword evidence="6" id="KW-0949">S-adenosyl-L-methionine</keyword>
<dbReference type="Proteomes" id="UP000029964">
    <property type="component" value="Unassembled WGS sequence"/>
</dbReference>